<keyword evidence="9" id="KW-1185">Reference proteome</keyword>
<keyword evidence="6 7" id="KW-0472">Membrane</keyword>
<protein>
    <submittedName>
        <fullName evidence="8">Cytochrome d ubiquinol oxidase subunit II</fullName>
    </submittedName>
</protein>
<dbReference type="Pfam" id="PF02322">
    <property type="entry name" value="Cyt_bd_oxida_II"/>
    <property type="match status" value="1"/>
</dbReference>
<feature type="transmembrane region" description="Helical" evidence="7">
    <location>
        <begin position="120"/>
        <end position="142"/>
    </location>
</feature>
<feature type="transmembrane region" description="Helical" evidence="7">
    <location>
        <begin position="304"/>
        <end position="327"/>
    </location>
</feature>
<feature type="transmembrane region" description="Helical" evidence="7">
    <location>
        <begin position="78"/>
        <end position="100"/>
    </location>
</feature>
<comment type="similarity">
    <text evidence="2">Belongs to the cytochrome ubiquinol oxidase subunit 2 family.</text>
</comment>
<proteinExistence type="inferred from homology"/>
<gene>
    <name evidence="8" type="primary">cydB</name>
    <name evidence="8" type="ORF">ACFQPS_00075</name>
</gene>
<feature type="transmembrane region" description="Helical" evidence="7">
    <location>
        <begin position="7"/>
        <end position="26"/>
    </location>
</feature>
<dbReference type="EMBL" id="JBHTCM010000003">
    <property type="protein sequence ID" value="MFC7331543.1"/>
    <property type="molecule type" value="Genomic_DNA"/>
</dbReference>
<feature type="transmembrane region" description="Helical" evidence="7">
    <location>
        <begin position="162"/>
        <end position="183"/>
    </location>
</feature>
<dbReference type="PANTHER" id="PTHR43141:SF4">
    <property type="entry name" value="CYTOCHROME BD2 SUBUNIT II"/>
    <property type="match status" value="1"/>
</dbReference>
<dbReference type="RefSeq" id="WP_377355380.1">
    <property type="nucleotide sequence ID" value="NZ_JBHTCM010000003.1"/>
</dbReference>
<name>A0ABW2KQN2_9PROT</name>
<keyword evidence="3" id="KW-1003">Cell membrane</keyword>
<organism evidence="8 9">
    <name type="scientific">Rhodocista pekingensis</name>
    <dbReference type="NCBI Taxonomy" id="201185"/>
    <lineage>
        <taxon>Bacteria</taxon>
        <taxon>Pseudomonadati</taxon>
        <taxon>Pseudomonadota</taxon>
        <taxon>Alphaproteobacteria</taxon>
        <taxon>Rhodospirillales</taxon>
        <taxon>Azospirillaceae</taxon>
        <taxon>Rhodocista</taxon>
    </lineage>
</organism>
<evidence type="ECO:0000313" key="8">
    <source>
        <dbReference type="EMBL" id="MFC7331543.1"/>
    </source>
</evidence>
<feature type="transmembrane region" description="Helical" evidence="7">
    <location>
        <begin position="235"/>
        <end position="254"/>
    </location>
</feature>
<accession>A0ABW2KQN2</accession>
<evidence type="ECO:0000313" key="9">
    <source>
        <dbReference type="Proteomes" id="UP001596456"/>
    </source>
</evidence>
<feature type="transmembrane region" description="Helical" evidence="7">
    <location>
        <begin position="261"/>
        <end position="284"/>
    </location>
</feature>
<evidence type="ECO:0000256" key="3">
    <source>
        <dbReference type="ARBA" id="ARBA00022475"/>
    </source>
</evidence>
<evidence type="ECO:0000256" key="4">
    <source>
        <dbReference type="ARBA" id="ARBA00022692"/>
    </source>
</evidence>
<reference evidence="9" key="1">
    <citation type="journal article" date="2019" name="Int. J. Syst. Evol. Microbiol.">
        <title>The Global Catalogue of Microorganisms (GCM) 10K type strain sequencing project: providing services to taxonomists for standard genome sequencing and annotation.</title>
        <authorList>
            <consortium name="The Broad Institute Genomics Platform"/>
            <consortium name="The Broad Institute Genome Sequencing Center for Infectious Disease"/>
            <person name="Wu L."/>
            <person name="Ma J."/>
        </authorList>
    </citation>
    <scope>NUCLEOTIDE SEQUENCE [LARGE SCALE GENOMIC DNA]</scope>
    <source>
        <strain evidence="9">CGMCC 1.16275</strain>
    </source>
</reference>
<evidence type="ECO:0000256" key="7">
    <source>
        <dbReference type="SAM" id="Phobius"/>
    </source>
</evidence>
<dbReference type="Proteomes" id="UP001596456">
    <property type="component" value="Unassembled WGS sequence"/>
</dbReference>
<evidence type="ECO:0000256" key="1">
    <source>
        <dbReference type="ARBA" id="ARBA00004651"/>
    </source>
</evidence>
<feature type="transmembrane region" description="Helical" evidence="7">
    <location>
        <begin position="195"/>
        <end position="215"/>
    </location>
</feature>
<sequence length="339" mass="37126">MSGIDVDLTLIFAGIGAFAVFMYVLLDGFDLGVGILFPWAPDGDADRDLMMNSVAPIWDGNETWLILGGAALFAGFPLAYAVLLPALYLPLLLMLIALIFRGVAFEFRFKADTSRRLWDWSFHLGSLFATFAQGVILGGFIQGFEVEGRDYAGGLFDWLTPFSVMTGVALVSGYALLGAAWLVMKTDGALQDWCYRVAGLALLGVLVFIAVVSLWTPLHSDAIRERWFSLPNLYYLSPVPLVTAAVAAALAGALRQRRETAPFVLAMALFLLSYLGLAISLWPYLVPPAFTLWDAASPPESQVFLLVGLAFLIPTTLLYTAFTYWVFRGKVRHGAGYQH</sequence>
<evidence type="ECO:0000256" key="2">
    <source>
        <dbReference type="ARBA" id="ARBA00007543"/>
    </source>
</evidence>
<evidence type="ECO:0000256" key="6">
    <source>
        <dbReference type="ARBA" id="ARBA00023136"/>
    </source>
</evidence>
<dbReference type="NCBIfam" id="TIGR00203">
    <property type="entry name" value="cydB"/>
    <property type="match status" value="1"/>
</dbReference>
<comment type="subcellular location">
    <subcellularLocation>
        <location evidence="1">Cell membrane</location>
        <topology evidence="1">Multi-pass membrane protein</topology>
    </subcellularLocation>
</comment>
<comment type="caution">
    <text evidence="8">The sequence shown here is derived from an EMBL/GenBank/DDBJ whole genome shotgun (WGS) entry which is preliminary data.</text>
</comment>
<dbReference type="InterPro" id="IPR003317">
    <property type="entry name" value="Cyt-d_oxidase_su2"/>
</dbReference>
<dbReference type="PANTHER" id="PTHR43141">
    <property type="entry name" value="CYTOCHROME BD2 SUBUNIT II"/>
    <property type="match status" value="1"/>
</dbReference>
<evidence type="ECO:0000256" key="5">
    <source>
        <dbReference type="ARBA" id="ARBA00022989"/>
    </source>
</evidence>
<keyword evidence="4 7" id="KW-0812">Transmembrane</keyword>
<keyword evidence="5 7" id="KW-1133">Transmembrane helix</keyword>